<protein>
    <submittedName>
        <fullName evidence="8">Putative rRNA-processing protein EBP2</fullName>
    </submittedName>
</protein>
<proteinExistence type="inferred from homology"/>
<evidence type="ECO:0000256" key="1">
    <source>
        <dbReference type="ARBA" id="ARBA00003387"/>
    </source>
</evidence>
<dbReference type="GO" id="GO:0005730">
    <property type="term" value="C:nucleolus"/>
    <property type="evidence" value="ECO:0007669"/>
    <property type="project" value="UniProtKB-SubCell"/>
</dbReference>
<dbReference type="GO" id="GO:0006364">
    <property type="term" value="P:rRNA processing"/>
    <property type="evidence" value="ECO:0007669"/>
    <property type="project" value="TreeGrafter"/>
</dbReference>
<feature type="compositionally biased region" description="Basic residues" evidence="7">
    <location>
        <begin position="176"/>
        <end position="186"/>
    </location>
</feature>
<comment type="caution">
    <text evidence="8">The sequence shown here is derived from an EMBL/GenBank/DDBJ whole genome shotgun (WGS) entry which is preliminary data.</text>
</comment>
<feature type="compositionally biased region" description="Basic and acidic residues" evidence="7">
    <location>
        <begin position="193"/>
        <end position="205"/>
    </location>
</feature>
<comment type="function">
    <text evidence="1">Required for the processing of the 27S pre-rRNA.</text>
</comment>
<name>A0A2G8L097_STIJA</name>
<gene>
    <name evidence="8" type="ORF">BSL78_09408</name>
</gene>
<dbReference type="PANTHER" id="PTHR13028">
    <property type="entry name" value="RRNA PROCESSING PROTEIN EBNA1-BINDING PROTEIN-RELATED"/>
    <property type="match status" value="1"/>
</dbReference>
<evidence type="ECO:0000256" key="3">
    <source>
        <dbReference type="ARBA" id="ARBA00007336"/>
    </source>
</evidence>
<evidence type="ECO:0000313" key="9">
    <source>
        <dbReference type="Proteomes" id="UP000230750"/>
    </source>
</evidence>
<reference evidence="8 9" key="1">
    <citation type="journal article" date="2017" name="PLoS Biol.">
        <title>The sea cucumber genome provides insights into morphological evolution and visceral regeneration.</title>
        <authorList>
            <person name="Zhang X."/>
            <person name="Sun L."/>
            <person name="Yuan J."/>
            <person name="Sun Y."/>
            <person name="Gao Y."/>
            <person name="Zhang L."/>
            <person name="Li S."/>
            <person name="Dai H."/>
            <person name="Hamel J.F."/>
            <person name="Liu C."/>
            <person name="Yu Y."/>
            <person name="Liu S."/>
            <person name="Lin W."/>
            <person name="Guo K."/>
            <person name="Jin S."/>
            <person name="Xu P."/>
            <person name="Storey K.B."/>
            <person name="Huan P."/>
            <person name="Zhang T."/>
            <person name="Zhou Y."/>
            <person name="Zhang J."/>
            <person name="Lin C."/>
            <person name="Li X."/>
            <person name="Xing L."/>
            <person name="Huo D."/>
            <person name="Sun M."/>
            <person name="Wang L."/>
            <person name="Mercier A."/>
            <person name="Li F."/>
            <person name="Yang H."/>
            <person name="Xiang J."/>
        </authorList>
    </citation>
    <scope>NUCLEOTIDE SEQUENCE [LARGE SCALE GENOMIC DNA]</scope>
    <source>
        <strain evidence="8">Shaxun</strain>
        <tissue evidence="8">Muscle</tissue>
    </source>
</reference>
<dbReference type="OrthoDB" id="443772at2759"/>
<keyword evidence="5" id="KW-0175">Coiled coil</keyword>
<keyword evidence="4" id="KW-0690">Ribosome biogenesis</keyword>
<dbReference type="Pfam" id="PF05890">
    <property type="entry name" value="Ebp2"/>
    <property type="match status" value="1"/>
</dbReference>
<dbReference type="EMBL" id="MRZV01000276">
    <property type="protein sequence ID" value="PIK53696.1"/>
    <property type="molecule type" value="Genomic_DNA"/>
</dbReference>
<feature type="region of interest" description="Disordered" evidence="7">
    <location>
        <begin position="1"/>
        <end position="34"/>
    </location>
</feature>
<dbReference type="AlphaFoldDB" id="A0A2G8L097"/>
<dbReference type="GO" id="GO:0034399">
    <property type="term" value="C:nuclear periphery"/>
    <property type="evidence" value="ECO:0007669"/>
    <property type="project" value="TreeGrafter"/>
</dbReference>
<dbReference type="InterPro" id="IPR008610">
    <property type="entry name" value="Ebp2"/>
</dbReference>
<comment type="similarity">
    <text evidence="3">Belongs to the EBP2 family.</text>
</comment>
<feature type="compositionally biased region" description="Acidic residues" evidence="7">
    <location>
        <begin position="1"/>
        <end position="17"/>
    </location>
</feature>
<evidence type="ECO:0000256" key="5">
    <source>
        <dbReference type="ARBA" id="ARBA00023054"/>
    </source>
</evidence>
<feature type="compositionally biased region" description="Basic residues" evidence="7">
    <location>
        <begin position="325"/>
        <end position="345"/>
    </location>
</feature>
<sequence length="345" mass="39926">MEENTLDVREENEEDSNSESYSSESDVETEVTNRQLQDAFADGLLQPGLNFIDKPVKECANDVGSMKDILQEFTQNIDWIERLDVTCGPVHPPGMTEEEKNEEFDVEDYFKRELRFYRQAQAAALEALPKLNKMDVQTRRPEDYFAEMAKSDVQMKKIREKLLKRQMSLDKSEKAKKLREMRKFGKKVQQEVLHARQKEKTEMTRRVKNISKGKMQETGEELKKQQEKGKRRNQDPKGKNPNNPLTKKVNKKREYKNSKFGFGGKTRRMKFNDKDSHGAEEDGFDARRNQQSFSKQRMKKGGFKKGKGGGFKKGQGTAAGGIKKPGMKKGRPGKNKRKTMKSRRK</sequence>
<dbReference type="Proteomes" id="UP000230750">
    <property type="component" value="Unassembled WGS sequence"/>
</dbReference>
<evidence type="ECO:0000256" key="7">
    <source>
        <dbReference type="SAM" id="MobiDB-lite"/>
    </source>
</evidence>
<comment type="subcellular location">
    <subcellularLocation>
        <location evidence="2">Nucleus</location>
        <location evidence="2">Nucleolus</location>
    </subcellularLocation>
</comment>
<feature type="compositionally biased region" description="Basic and acidic residues" evidence="7">
    <location>
        <begin position="214"/>
        <end position="238"/>
    </location>
</feature>
<keyword evidence="9" id="KW-1185">Reference proteome</keyword>
<evidence type="ECO:0000256" key="6">
    <source>
        <dbReference type="ARBA" id="ARBA00023242"/>
    </source>
</evidence>
<organism evidence="8 9">
    <name type="scientific">Stichopus japonicus</name>
    <name type="common">Sea cucumber</name>
    <dbReference type="NCBI Taxonomy" id="307972"/>
    <lineage>
        <taxon>Eukaryota</taxon>
        <taxon>Metazoa</taxon>
        <taxon>Echinodermata</taxon>
        <taxon>Eleutherozoa</taxon>
        <taxon>Echinozoa</taxon>
        <taxon>Holothuroidea</taxon>
        <taxon>Aspidochirotacea</taxon>
        <taxon>Aspidochirotida</taxon>
        <taxon>Stichopodidae</taxon>
        <taxon>Apostichopus</taxon>
    </lineage>
</organism>
<feature type="compositionally biased region" description="Gly residues" evidence="7">
    <location>
        <begin position="308"/>
        <end position="319"/>
    </location>
</feature>
<evidence type="ECO:0000256" key="2">
    <source>
        <dbReference type="ARBA" id="ARBA00004604"/>
    </source>
</evidence>
<dbReference type="PANTHER" id="PTHR13028:SF0">
    <property type="entry name" value="RRNA-PROCESSING PROTEIN EBP2-RELATED"/>
    <property type="match status" value="1"/>
</dbReference>
<dbReference type="GO" id="GO:0042273">
    <property type="term" value="P:ribosomal large subunit biogenesis"/>
    <property type="evidence" value="ECO:0007669"/>
    <property type="project" value="TreeGrafter"/>
</dbReference>
<evidence type="ECO:0000256" key="4">
    <source>
        <dbReference type="ARBA" id="ARBA00022517"/>
    </source>
</evidence>
<feature type="compositionally biased region" description="Basic residues" evidence="7">
    <location>
        <begin position="296"/>
        <end position="307"/>
    </location>
</feature>
<keyword evidence="6" id="KW-0539">Nucleus</keyword>
<dbReference type="GO" id="GO:0030687">
    <property type="term" value="C:preribosome, large subunit precursor"/>
    <property type="evidence" value="ECO:0007669"/>
    <property type="project" value="TreeGrafter"/>
</dbReference>
<feature type="compositionally biased region" description="Basic and acidic residues" evidence="7">
    <location>
        <begin position="270"/>
        <end position="288"/>
    </location>
</feature>
<dbReference type="STRING" id="307972.A0A2G8L097"/>
<accession>A0A2G8L097</accession>
<feature type="region of interest" description="Disordered" evidence="7">
    <location>
        <begin position="171"/>
        <end position="345"/>
    </location>
</feature>
<evidence type="ECO:0000313" key="8">
    <source>
        <dbReference type="EMBL" id="PIK53696.1"/>
    </source>
</evidence>